<evidence type="ECO:0000313" key="1">
    <source>
        <dbReference type="EMBL" id="RAR47236.1"/>
    </source>
</evidence>
<proteinExistence type="predicted"/>
<sequence>MIFNKFKSNFARNLVNIPGIKTSKKIVVLESDDWGSIRMPSKVVFDKLAKEHLYPEIDPYLRYDTLASVNDFNAMFDILRSVKDHKGNHPIVTANAVMGNPDFDKIAEHKFESYFWESFTTTWKKHSHCEGVEAAWHYGITEKFLRFQCHGREHINVDQWMLALQQGDKLVRKAFDHQMISISSQPNRLRFHFMEGLDYFSEAEKENKKVILKEALLFFKQYFGYESKSYIANCYIWDSAVESALAELGVVYLQGMTNQIQPVLKDGIHSHQYKRHFFGEQNKFGQHYLIRNAFFEPSLNTDINWISECLQRINIAFRWNKPAIIGCHRLNFIGSIHEENRTKNLEQFGMLLKEIVKRWPDVEFKSSDEVINYIKNE</sequence>
<gene>
    <name evidence="1" type="ORF">B0I10_11029</name>
</gene>
<protein>
    <recommendedName>
        <fullName evidence="3">Polysaccharide (De)acetylase</fullName>
    </recommendedName>
</protein>
<keyword evidence="2" id="KW-1185">Reference proteome</keyword>
<organism evidence="1 2">
    <name type="scientific">Flavobacterium lacus</name>
    <dbReference type="NCBI Taxonomy" id="1353778"/>
    <lineage>
        <taxon>Bacteria</taxon>
        <taxon>Pseudomonadati</taxon>
        <taxon>Bacteroidota</taxon>
        <taxon>Flavobacteriia</taxon>
        <taxon>Flavobacteriales</taxon>
        <taxon>Flavobacteriaceae</taxon>
        <taxon>Flavobacterium</taxon>
    </lineage>
</organism>
<comment type="caution">
    <text evidence="1">The sequence shown here is derived from an EMBL/GenBank/DDBJ whole genome shotgun (WGS) entry which is preliminary data.</text>
</comment>
<name>A0A328WQ54_9FLAO</name>
<dbReference type="OrthoDB" id="2081174at2"/>
<evidence type="ECO:0008006" key="3">
    <source>
        <dbReference type="Google" id="ProtNLM"/>
    </source>
</evidence>
<dbReference type="AlphaFoldDB" id="A0A328WQ54"/>
<reference evidence="1 2" key="1">
    <citation type="submission" date="2018-06" db="EMBL/GenBank/DDBJ databases">
        <title>Genomic Encyclopedia of Type Strains, Phase III (KMG-III): the genomes of soil and plant-associated and newly described type strains.</title>
        <authorList>
            <person name="Whitman W."/>
        </authorList>
    </citation>
    <scope>NUCLEOTIDE SEQUENCE [LARGE SCALE GENOMIC DNA]</scope>
    <source>
        <strain evidence="1 2">CGMCC 1.12504</strain>
    </source>
</reference>
<dbReference type="RefSeq" id="WP_112086512.1">
    <property type="nucleotide sequence ID" value="NZ_QLSV01000010.1"/>
</dbReference>
<dbReference type="Proteomes" id="UP000249518">
    <property type="component" value="Unassembled WGS sequence"/>
</dbReference>
<accession>A0A328WQ54</accession>
<dbReference type="EMBL" id="QLSV01000010">
    <property type="protein sequence ID" value="RAR47236.1"/>
    <property type="molecule type" value="Genomic_DNA"/>
</dbReference>
<evidence type="ECO:0000313" key="2">
    <source>
        <dbReference type="Proteomes" id="UP000249518"/>
    </source>
</evidence>